<protein>
    <submittedName>
        <fullName evidence="3">Uncharacterized protein</fullName>
    </submittedName>
</protein>
<feature type="transmembrane region" description="Helical" evidence="2">
    <location>
        <begin position="179"/>
        <end position="198"/>
    </location>
</feature>
<name>A0A8H8NVJ2_9AGAM</name>
<dbReference type="Proteomes" id="UP000650533">
    <property type="component" value="Chromosome 5"/>
</dbReference>
<dbReference type="KEGG" id="rsx:RhiXN_09110"/>
<sequence>MATRKDFDSRSQVSSFYGRPSSQINMDSMPRQRQQPDTLGTNRRDSTSSFFRPDEYGASGLDYDSTNRRGGGYDRASYIGLDNPRGDIGAAGKDEEWDQDSGYRPIRETAGGSQASAANQVELVTVPALGAEWKASELHDMTKAGRAEARAEERRRKWREFNRDQRGLCGISWAKRTTLVWVIFIVCAVIGILLAILIPRVPSFGFLGDMPLNATSDGGNPQFSRVPANFSFDALVSLQVNTNGQIVLPLHFNNIRATIYEVESARQVASGDLGGYTVPAKTYAELKVPVTFSYEAANTSDVTWTKFYDACKNKSQVTGGKRPSLQLRLVLELSIAGLIGKPTAGTQINDAACPIELAANAA</sequence>
<dbReference type="EMBL" id="CP059662">
    <property type="protein sequence ID" value="QRW20135.1"/>
    <property type="molecule type" value="Genomic_DNA"/>
</dbReference>
<keyword evidence="2" id="KW-0472">Membrane</keyword>
<dbReference type="GeneID" id="67031389"/>
<feature type="region of interest" description="Disordered" evidence="1">
    <location>
        <begin position="1"/>
        <end position="69"/>
    </location>
</feature>
<evidence type="ECO:0000313" key="3">
    <source>
        <dbReference type="EMBL" id="QRW20135.1"/>
    </source>
</evidence>
<keyword evidence="2" id="KW-1133">Transmembrane helix</keyword>
<organism evidence="3 4">
    <name type="scientific">Rhizoctonia solani</name>
    <dbReference type="NCBI Taxonomy" id="456999"/>
    <lineage>
        <taxon>Eukaryota</taxon>
        <taxon>Fungi</taxon>
        <taxon>Dikarya</taxon>
        <taxon>Basidiomycota</taxon>
        <taxon>Agaricomycotina</taxon>
        <taxon>Agaricomycetes</taxon>
        <taxon>Cantharellales</taxon>
        <taxon>Ceratobasidiaceae</taxon>
        <taxon>Rhizoctonia</taxon>
    </lineage>
</organism>
<feature type="compositionally biased region" description="Polar residues" evidence="1">
    <location>
        <begin position="10"/>
        <end position="41"/>
    </location>
</feature>
<accession>A0A8H8NVJ2</accession>
<keyword evidence="2" id="KW-0812">Transmembrane</keyword>
<proteinExistence type="predicted"/>
<dbReference type="AlphaFoldDB" id="A0A8H8NVJ2"/>
<evidence type="ECO:0000313" key="4">
    <source>
        <dbReference type="Proteomes" id="UP000650533"/>
    </source>
</evidence>
<evidence type="ECO:0000256" key="2">
    <source>
        <dbReference type="SAM" id="Phobius"/>
    </source>
</evidence>
<dbReference type="RefSeq" id="XP_043180372.1">
    <property type="nucleotide sequence ID" value="XM_043328926.1"/>
</dbReference>
<evidence type="ECO:0000256" key="1">
    <source>
        <dbReference type="SAM" id="MobiDB-lite"/>
    </source>
</evidence>
<gene>
    <name evidence="3" type="ORF">RhiXN_09110</name>
</gene>
<reference evidence="3" key="1">
    <citation type="submission" date="2020-05" db="EMBL/GenBank/DDBJ databases">
        <title>Evolutionary and genomic comparisons of hybrid uninucleate and nonhybrid Rhizoctonia fungi.</title>
        <authorList>
            <person name="Li C."/>
            <person name="Chen X."/>
        </authorList>
    </citation>
    <scope>NUCLEOTIDE SEQUENCE</scope>
    <source>
        <strain evidence="3">AG-1 IA</strain>
    </source>
</reference>